<dbReference type="Proteomes" id="UP000294919">
    <property type="component" value="Unassembled WGS sequence"/>
</dbReference>
<evidence type="ECO:0000256" key="4">
    <source>
        <dbReference type="ARBA" id="ARBA00023136"/>
    </source>
</evidence>
<comment type="subcellular location">
    <subcellularLocation>
        <location evidence="1">Membrane</location>
        <topology evidence="1">Multi-pass membrane protein</topology>
    </subcellularLocation>
</comment>
<gene>
    <name evidence="6" type="ORF">EV214_11429</name>
</gene>
<keyword evidence="4 5" id="KW-0472">Membrane</keyword>
<evidence type="ECO:0000256" key="2">
    <source>
        <dbReference type="ARBA" id="ARBA00022692"/>
    </source>
</evidence>
<keyword evidence="7" id="KW-1185">Reference proteome</keyword>
<dbReference type="AlphaFoldDB" id="A0A4R2KS17"/>
<keyword evidence="3 5" id="KW-1133">Transmembrane helix</keyword>
<feature type="transmembrane region" description="Helical" evidence="5">
    <location>
        <begin position="74"/>
        <end position="92"/>
    </location>
</feature>
<dbReference type="Pfam" id="PF09685">
    <property type="entry name" value="MamF_MmsF"/>
    <property type="match status" value="1"/>
</dbReference>
<sequence>MMLTTEQKLLCGIAHLGWMVGFPVLAPIVIMLLTGDIFIRNQAKEALIFQIGMIVLGAIFGVLSFVLIGIPFLILIWGAGLIFPIIAVIRICDGIDYSYPITGKFVR</sequence>
<evidence type="ECO:0000256" key="5">
    <source>
        <dbReference type="SAM" id="Phobius"/>
    </source>
</evidence>
<proteinExistence type="predicted"/>
<evidence type="ECO:0000313" key="6">
    <source>
        <dbReference type="EMBL" id="TCO73796.1"/>
    </source>
</evidence>
<evidence type="ECO:0008006" key="8">
    <source>
        <dbReference type="Google" id="ProtNLM"/>
    </source>
</evidence>
<feature type="transmembrane region" description="Helical" evidence="5">
    <location>
        <begin position="46"/>
        <end position="68"/>
    </location>
</feature>
<dbReference type="EMBL" id="SLWV01000014">
    <property type="protein sequence ID" value="TCO73796.1"/>
    <property type="molecule type" value="Genomic_DNA"/>
</dbReference>
<reference evidence="6 7" key="1">
    <citation type="submission" date="2019-03" db="EMBL/GenBank/DDBJ databases">
        <title>Genomic Encyclopedia of Type Strains, Phase IV (KMG-IV): sequencing the most valuable type-strain genomes for metagenomic binning, comparative biology and taxonomic classification.</title>
        <authorList>
            <person name="Goeker M."/>
        </authorList>
    </citation>
    <scope>NUCLEOTIDE SEQUENCE [LARGE SCALE GENOMIC DNA]</scope>
    <source>
        <strain evidence="6 7">DSM 102940</strain>
    </source>
</reference>
<keyword evidence="2 5" id="KW-0812">Transmembrane</keyword>
<feature type="transmembrane region" description="Helical" evidence="5">
    <location>
        <begin position="12"/>
        <end position="34"/>
    </location>
</feature>
<evidence type="ECO:0000313" key="7">
    <source>
        <dbReference type="Proteomes" id="UP000294919"/>
    </source>
</evidence>
<dbReference type="InterPro" id="IPR019109">
    <property type="entry name" value="MamF_MmsF"/>
</dbReference>
<organism evidence="6 7">
    <name type="scientific">Marinisporobacter balticus</name>
    <dbReference type="NCBI Taxonomy" id="2018667"/>
    <lineage>
        <taxon>Bacteria</taxon>
        <taxon>Bacillati</taxon>
        <taxon>Bacillota</taxon>
        <taxon>Clostridia</taxon>
        <taxon>Peptostreptococcales</taxon>
        <taxon>Thermotaleaceae</taxon>
        <taxon>Marinisporobacter</taxon>
    </lineage>
</organism>
<name>A0A4R2KS17_9FIRM</name>
<protein>
    <recommendedName>
        <fullName evidence="8">Tic20 family protein</fullName>
    </recommendedName>
</protein>
<comment type="caution">
    <text evidence="6">The sequence shown here is derived from an EMBL/GenBank/DDBJ whole genome shotgun (WGS) entry which is preliminary data.</text>
</comment>
<evidence type="ECO:0000256" key="1">
    <source>
        <dbReference type="ARBA" id="ARBA00004141"/>
    </source>
</evidence>
<accession>A0A4R2KS17</accession>
<evidence type="ECO:0000256" key="3">
    <source>
        <dbReference type="ARBA" id="ARBA00022989"/>
    </source>
</evidence>